<evidence type="ECO:0000313" key="2">
    <source>
        <dbReference type="Proteomes" id="UP000289738"/>
    </source>
</evidence>
<accession>A0A444ZYB6</accession>
<comment type="caution">
    <text evidence="1">The sequence shown here is derived from an EMBL/GenBank/DDBJ whole genome shotgun (WGS) entry which is preliminary data.</text>
</comment>
<dbReference type="Proteomes" id="UP000289738">
    <property type="component" value="Chromosome B03"/>
</dbReference>
<proteinExistence type="predicted"/>
<protein>
    <submittedName>
        <fullName evidence="1">Uncharacterized protein</fullName>
    </submittedName>
</protein>
<dbReference type="AlphaFoldDB" id="A0A444ZYB6"/>
<reference evidence="1 2" key="1">
    <citation type="submission" date="2019-01" db="EMBL/GenBank/DDBJ databases">
        <title>Sequencing of cultivated peanut Arachis hypogaea provides insights into genome evolution and oil improvement.</title>
        <authorList>
            <person name="Chen X."/>
        </authorList>
    </citation>
    <scope>NUCLEOTIDE SEQUENCE [LARGE SCALE GENOMIC DNA]</scope>
    <source>
        <strain evidence="2">cv. Fuhuasheng</strain>
        <tissue evidence="1">Leaves</tissue>
    </source>
</reference>
<organism evidence="1 2">
    <name type="scientific">Arachis hypogaea</name>
    <name type="common">Peanut</name>
    <dbReference type="NCBI Taxonomy" id="3818"/>
    <lineage>
        <taxon>Eukaryota</taxon>
        <taxon>Viridiplantae</taxon>
        <taxon>Streptophyta</taxon>
        <taxon>Embryophyta</taxon>
        <taxon>Tracheophyta</taxon>
        <taxon>Spermatophyta</taxon>
        <taxon>Magnoliopsida</taxon>
        <taxon>eudicotyledons</taxon>
        <taxon>Gunneridae</taxon>
        <taxon>Pentapetalae</taxon>
        <taxon>rosids</taxon>
        <taxon>fabids</taxon>
        <taxon>Fabales</taxon>
        <taxon>Fabaceae</taxon>
        <taxon>Papilionoideae</taxon>
        <taxon>50 kb inversion clade</taxon>
        <taxon>dalbergioids sensu lato</taxon>
        <taxon>Dalbergieae</taxon>
        <taxon>Pterocarpus clade</taxon>
        <taxon>Arachis</taxon>
    </lineage>
</organism>
<evidence type="ECO:0000313" key="1">
    <source>
        <dbReference type="EMBL" id="RYR19178.1"/>
    </source>
</evidence>
<keyword evidence="2" id="KW-1185">Reference proteome</keyword>
<name>A0A444ZYB6_ARAHY</name>
<dbReference type="EMBL" id="SDMP01000013">
    <property type="protein sequence ID" value="RYR19178.1"/>
    <property type="molecule type" value="Genomic_DNA"/>
</dbReference>
<gene>
    <name evidence="1" type="ORF">Ahy_B03g063888</name>
</gene>
<sequence length="102" mass="10172">MSGVALEGFASLCLLSHCRKGVDNSAIGISRTKSMHGVDHRNHFGNLVDITTIGTSAGAGAGAGAGGGGGGGKGVGGGGYFCPEKVKKTILIRKKNVKDDSK</sequence>